<name>A0AAJ1EXP5_9ACTO</name>
<dbReference type="PANTHER" id="PTHR43575">
    <property type="entry name" value="PROTEIN ABCI7, CHLOROPLASTIC"/>
    <property type="match status" value="1"/>
</dbReference>
<comment type="similarity">
    <text evidence="1">Belongs to the iron-sulfur cluster assembly SufBD family.</text>
</comment>
<dbReference type="NCBIfam" id="TIGR01981">
    <property type="entry name" value="sufD"/>
    <property type="match status" value="1"/>
</dbReference>
<dbReference type="InterPro" id="IPR037284">
    <property type="entry name" value="SUF_FeS_clus_asmbl_SufBD_sf"/>
</dbReference>
<dbReference type="InterPro" id="IPR000825">
    <property type="entry name" value="SUF_FeS_clus_asmbl_SufBD_core"/>
</dbReference>
<evidence type="ECO:0000259" key="3">
    <source>
        <dbReference type="Pfam" id="PF01458"/>
    </source>
</evidence>
<dbReference type="RefSeq" id="WP_238127672.1">
    <property type="nucleotide sequence ID" value="NZ_JAKNHJ010000004.1"/>
</dbReference>
<evidence type="ECO:0000256" key="1">
    <source>
        <dbReference type="ARBA" id="ARBA00043967"/>
    </source>
</evidence>
<dbReference type="EMBL" id="JAKNHJ010000004">
    <property type="protein sequence ID" value="MCG4617436.1"/>
    <property type="molecule type" value="Genomic_DNA"/>
</dbReference>
<feature type="region of interest" description="Disordered" evidence="2">
    <location>
        <begin position="1"/>
        <end position="32"/>
    </location>
</feature>
<dbReference type="InterPro" id="IPR011542">
    <property type="entry name" value="SUF_FeS_clus_asmbl_SufD"/>
</dbReference>
<proteinExistence type="inferred from homology"/>
<feature type="domain" description="SUF system FeS cluster assembly SufBD core" evidence="3">
    <location>
        <begin position="136"/>
        <end position="361"/>
    </location>
</feature>
<reference evidence="4" key="1">
    <citation type="submission" date="2022-01" db="EMBL/GenBank/DDBJ databases">
        <title>Collection of gut derived symbiotic bacterial strains cultured from healthy donors.</title>
        <authorList>
            <person name="Lin H."/>
            <person name="Kohout C."/>
            <person name="Waligurski E."/>
            <person name="Pamer E.G."/>
        </authorList>
    </citation>
    <scope>NUCLEOTIDE SEQUENCE</scope>
    <source>
        <strain evidence="4">DFI.7.46</strain>
    </source>
</reference>
<dbReference type="SUPFAM" id="SSF101960">
    <property type="entry name" value="Stabilizer of iron transporter SufD"/>
    <property type="match status" value="1"/>
</dbReference>
<sequence length="393" mass="43385">MAEMEKKTGHKVVAAPSRADRPTSFNLADIPMPGGREEDWRFTPLERIKMLLADALEGKAPRVEVAGQVVSETERVELGTSSYVEIAADSDIHGKVGAPGDRAAVVEWNNHRELVNVVIAEELSEPVRIKVIGENRQPAAQHICIDVKPDAKALVILEHTGDAQLNQGVEIDVESGAQLEFVSIQEWDRTAVHASNHRMNVEKDAKLKHIAITLGGDLVRICPDIELDKPGAEVELFGVYFTDTDQHQEHRLFVNHSAENCRSDVHYKGALQGQQAHAVWIGDVLIGKQAFNTDSYEQNRNLVLNEGAKADSVPNLEIENGEIAGAGHASATGRFDEEQLFYLLSRGIPEDIARKMVVHGFFAEVIRQIGIEEIEERLLHAIDARLEKGPDPL</sequence>
<dbReference type="PANTHER" id="PTHR43575:SF1">
    <property type="entry name" value="PROTEIN ABCI7, CHLOROPLASTIC"/>
    <property type="match status" value="1"/>
</dbReference>
<accession>A0AAJ1EXP5</accession>
<protein>
    <submittedName>
        <fullName evidence="4">Fe-S cluster assembly protein SufD</fullName>
    </submittedName>
</protein>
<dbReference type="InterPro" id="IPR055346">
    <property type="entry name" value="Fe-S_cluster_assembly_SufBD"/>
</dbReference>
<dbReference type="Pfam" id="PF01458">
    <property type="entry name" value="SUFBD_core"/>
    <property type="match status" value="1"/>
</dbReference>
<organism evidence="4 5">
    <name type="scientific">Varibaculum cambriense</name>
    <dbReference type="NCBI Taxonomy" id="184870"/>
    <lineage>
        <taxon>Bacteria</taxon>
        <taxon>Bacillati</taxon>
        <taxon>Actinomycetota</taxon>
        <taxon>Actinomycetes</taxon>
        <taxon>Actinomycetales</taxon>
        <taxon>Actinomycetaceae</taxon>
        <taxon>Varibaculum</taxon>
    </lineage>
</organism>
<dbReference type="Proteomes" id="UP001200537">
    <property type="component" value="Unassembled WGS sequence"/>
</dbReference>
<dbReference type="AlphaFoldDB" id="A0AAJ1EXP5"/>
<dbReference type="GO" id="GO:0016226">
    <property type="term" value="P:iron-sulfur cluster assembly"/>
    <property type="evidence" value="ECO:0007669"/>
    <property type="project" value="InterPro"/>
</dbReference>
<comment type="caution">
    <text evidence="4">The sequence shown here is derived from an EMBL/GenBank/DDBJ whole genome shotgun (WGS) entry which is preliminary data.</text>
</comment>
<gene>
    <name evidence="4" type="primary">sufD</name>
    <name evidence="4" type="ORF">L0M99_02855</name>
</gene>
<evidence type="ECO:0000313" key="5">
    <source>
        <dbReference type="Proteomes" id="UP001200537"/>
    </source>
</evidence>
<evidence type="ECO:0000313" key="4">
    <source>
        <dbReference type="EMBL" id="MCG4617436.1"/>
    </source>
</evidence>
<evidence type="ECO:0000256" key="2">
    <source>
        <dbReference type="SAM" id="MobiDB-lite"/>
    </source>
</evidence>